<dbReference type="Proteomes" id="UP000779049">
    <property type="component" value="Unassembled WGS sequence"/>
</dbReference>
<feature type="domain" description="Mur ligase C-terminal" evidence="15">
    <location>
        <begin position="339"/>
        <end position="466"/>
    </location>
</feature>
<dbReference type="RefSeq" id="WP_221919269.1">
    <property type="nucleotide sequence ID" value="NZ_CP173660.1"/>
</dbReference>
<keyword evidence="12" id="KW-0460">Magnesium</keyword>
<proteinExistence type="inferred from homology"/>
<dbReference type="Pfam" id="PF08245">
    <property type="entry name" value="Mur_ligase_M"/>
    <property type="match status" value="1"/>
</dbReference>
<evidence type="ECO:0000256" key="3">
    <source>
        <dbReference type="ARBA" id="ARBA00022490"/>
    </source>
</evidence>
<dbReference type="NCBIfam" id="NF001126">
    <property type="entry name" value="PRK00139.1-4"/>
    <property type="match status" value="1"/>
</dbReference>
<dbReference type="InterPro" id="IPR013221">
    <property type="entry name" value="Mur_ligase_cen"/>
</dbReference>
<dbReference type="HAMAP" id="MF_00208">
    <property type="entry name" value="MurE"/>
    <property type="match status" value="1"/>
</dbReference>
<evidence type="ECO:0000256" key="7">
    <source>
        <dbReference type="ARBA" id="ARBA00022840"/>
    </source>
</evidence>
<dbReference type="PROSITE" id="PS01011">
    <property type="entry name" value="FOLYLPOLYGLU_SYNT_1"/>
    <property type="match status" value="1"/>
</dbReference>
<evidence type="ECO:0000256" key="1">
    <source>
        <dbReference type="ARBA" id="ARBA00004752"/>
    </source>
</evidence>
<dbReference type="Gene3D" id="3.40.1190.10">
    <property type="entry name" value="Mur-like, catalytic domain"/>
    <property type="match status" value="1"/>
</dbReference>
<dbReference type="InterPro" id="IPR036565">
    <property type="entry name" value="Mur-like_cat_sf"/>
</dbReference>
<sequence>MKLSGLLHTIAYERLEGTKEIPNTEVTGVFSNSRDVIPGSIFVCIRGSVCDGITYGREAIEKGAALVAAPKEQKEELKAILKAGNECAGILVEDEREALSVLAAAYEGYPAESLVMIGVTGTKGKTTTAYMIRHILEDAGYRVGLLGTIEQFDGEKSIPSVHTTPDAVCLHRELGRMRENGCDICVMEVSSQALKLERTYGIMFDIGIFLNLGKDHISRFEHSDEAEYLECKRKLFLQSDFGVGNRDDKRYDAVFRDTPCRKITYGIRSGRFRAENIFTDTWVDGRPGVIFTQDKTEYAIPVPGEYTVYNALAAIAVCRMMGVDKEKIRKTLRQFSVKGRAEFIKIPGGAVAVIDYAHNAMSLKSFLDTMRKYRPHRLITVFGCGGGRAKDRRYEMGRVSGLLSDLTVITSDNPRWENPEDIMDDIEEGIRETKGDYIKIPDRRKAVDFAVGMAREGDIIVVAGKGHETYQEIQGIKYEMDERRLVKEACMHRSS</sequence>
<gene>
    <name evidence="12" type="primary">murE</name>
    <name evidence="17" type="ORF">FLB61_02170</name>
</gene>
<name>A0ABS7L4F1_9FIRM</name>
<dbReference type="PANTHER" id="PTHR23135:SF4">
    <property type="entry name" value="UDP-N-ACETYLMURAMOYL-L-ALANYL-D-GLUTAMATE--2,6-DIAMINOPIMELATE LIGASE MURE HOMOLOG, CHLOROPLASTIC"/>
    <property type="match status" value="1"/>
</dbReference>
<keyword evidence="7 12" id="KW-0067">ATP-binding</keyword>
<evidence type="ECO:0000256" key="2">
    <source>
        <dbReference type="ARBA" id="ARBA00005898"/>
    </source>
</evidence>
<dbReference type="InterPro" id="IPR005761">
    <property type="entry name" value="UDP-N-AcMur-Glu-dNH2Pim_ligase"/>
</dbReference>
<evidence type="ECO:0000313" key="18">
    <source>
        <dbReference type="Proteomes" id="UP000779049"/>
    </source>
</evidence>
<dbReference type="SUPFAM" id="SSF63418">
    <property type="entry name" value="MurE/MurF N-terminal domain"/>
    <property type="match status" value="1"/>
</dbReference>
<keyword evidence="4 12" id="KW-0436">Ligase</keyword>
<keyword evidence="8 12" id="KW-0133">Cell shape</keyword>
<feature type="short sequence motif" description="Meso-diaminopimelate recognition motif" evidence="12">
    <location>
        <begin position="412"/>
        <end position="415"/>
    </location>
</feature>
<evidence type="ECO:0000313" key="17">
    <source>
        <dbReference type="EMBL" id="MBY0757918.1"/>
    </source>
</evidence>
<feature type="modified residue" description="N6-carboxylysine" evidence="12">
    <location>
        <position position="232"/>
    </location>
</feature>
<dbReference type="GO" id="GO:0008765">
    <property type="term" value="F:UDP-N-acetylmuramoylalanyl-D-glutamate-2,6-diaminopimelate ligase activity"/>
    <property type="evidence" value="ECO:0007669"/>
    <property type="project" value="UniProtKB-EC"/>
</dbReference>
<evidence type="ECO:0000256" key="5">
    <source>
        <dbReference type="ARBA" id="ARBA00022618"/>
    </source>
</evidence>
<keyword evidence="10 12" id="KW-0131">Cell cycle</keyword>
<dbReference type="InterPro" id="IPR036615">
    <property type="entry name" value="Mur_ligase_C_dom_sf"/>
</dbReference>
<evidence type="ECO:0000256" key="8">
    <source>
        <dbReference type="ARBA" id="ARBA00022960"/>
    </source>
</evidence>
<organism evidence="17 18">
    <name type="scientific">Sellimonas caecigallum</name>
    <dbReference type="NCBI Taxonomy" id="2592333"/>
    <lineage>
        <taxon>Bacteria</taxon>
        <taxon>Bacillati</taxon>
        <taxon>Bacillota</taxon>
        <taxon>Clostridia</taxon>
        <taxon>Lachnospirales</taxon>
        <taxon>Lachnospiraceae</taxon>
        <taxon>Sellimonas</taxon>
    </lineage>
</organism>
<accession>A0ABS7L4F1</accession>
<dbReference type="PANTHER" id="PTHR23135">
    <property type="entry name" value="MUR LIGASE FAMILY MEMBER"/>
    <property type="match status" value="1"/>
</dbReference>
<comment type="caution">
    <text evidence="12">Lacks conserved residue(s) required for the propagation of feature annotation.</text>
</comment>
<dbReference type="Pfam" id="PF01225">
    <property type="entry name" value="Mur_ligase"/>
    <property type="match status" value="1"/>
</dbReference>
<evidence type="ECO:0000256" key="11">
    <source>
        <dbReference type="ARBA" id="ARBA00023316"/>
    </source>
</evidence>
<keyword evidence="9 12" id="KW-0573">Peptidoglycan synthesis</keyword>
<feature type="binding site" evidence="12">
    <location>
        <begin position="163"/>
        <end position="164"/>
    </location>
    <ligand>
        <name>UDP-N-acetyl-alpha-D-muramoyl-L-alanyl-D-glutamate</name>
        <dbReference type="ChEBI" id="CHEBI:83900"/>
    </ligand>
</feature>
<feature type="domain" description="Mur ligase N-terminal catalytic" evidence="14">
    <location>
        <begin position="25"/>
        <end position="106"/>
    </location>
</feature>
<feature type="binding site" evidence="12">
    <location>
        <position position="190"/>
    </location>
    <ligand>
        <name>UDP-N-acetyl-alpha-D-muramoyl-L-alanyl-D-glutamate</name>
        <dbReference type="ChEBI" id="CHEBI:83900"/>
    </ligand>
</feature>
<evidence type="ECO:0000256" key="9">
    <source>
        <dbReference type="ARBA" id="ARBA00022984"/>
    </source>
</evidence>
<keyword evidence="5 12" id="KW-0132">Cell division</keyword>
<keyword evidence="6 12" id="KW-0547">Nucleotide-binding</keyword>
<dbReference type="Pfam" id="PF02875">
    <property type="entry name" value="Mur_ligase_C"/>
    <property type="match status" value="1"/>
</dbReference>
<reference evidence="17 18" key="1">
    <citation type="journal article" date="2020" name="New Microbes New Infect">
        <title>Sellimonas caecigallum sp. nov., description and genome sequence of a new member of the Sellimonas genus isolated from the cecum of feral chicken.</title>
        <authorList>
            <person name="Wongkuna S."/>
            <person name="Ghimire S."/>
            <person name="Antony L."/>
            <person name="Chankhamhaengdecha S."/>
            <person name="Janvilisri T."/>
            <person name="Scaria J."/>
        </authorList>
    </citation>
    <scope>NUCLEOTIDE SEQUENCE [LARGE SCALE GENOMIC DNA]</scope>
    <source>
        <strain evidence="17 18">SW451</strain>
    </source>
</reference>
<comment type="similarity">
    <text evidence="2 12">Belongs to the MurCDEF family. MurE subfamily.</text>
</comment>
<evidence type="ECO:0000256" key="10">
    <source>
        <dbReference type="ARBA" id="ARBA00023306"/>
    </source>
</evidence>
<keyword evidence="11 12" id="KW-0961">Cell wall biogenesis/degradation</keyword>
<dbReference type="InterPro" id="IPR035911">
    <property type="entry name" value="MurE/MurF_N"/>
</dbReference>
<evidence type="ECO:0000259" key="14">
    <source>
        <dbReference type="Pfam" id="PF01225"/>
    </source>
</evidence>
<comment type="subcellular location">
    <subcellularLocation>
        <location evidence="12 13">Cytoplasm</location>
    </subcellularLocation>
</comment>
<keyword evidence="3 12" id="KW-0963">Cytoplasm</keyword>
<comment type="PTM">
    <text evidence="12">Carboxylation is probably crucial for Mg(2+) binding and, consequently, for the gamma-phosphate positioning of ATP.</text>
</comment>
<comment type="caution">
    <text evidence="17">The sequence shown here is derived from an EMBL/GenBank/DDBJ whole genome shotgun (WGS) entry which is preliminary data.</text>
</comment>
<dbReference type="EC" id="6.3.2.13" evidence="12"/>
<comment type="pathway">
    <text evidence="1 12 13">Cell wall biogenesis; peptidoglycan biosynthesis.</text>
</comment>
<comment type="catalytic activity">
    <reaction evidence="12">
        <text>UDP-N-acetyl-alpha-D-muramoyl-L-alanyl-D-glutamate + meso-2,6-diaminopimelate + ATP = UDP-N-acetyl-alpha-D-muramoyl-L-alanyl-gamma-D-glutamyl-meso-2,6-diaminopimelate + ADP + phosphate + H(+)</text>
        <dbReference type="Rhea" id="RHEA:23676"/>
        <dbReference type="ChEBI" id="CHEBI:15378"/>
        <dbReference type="ChEBI" id="CHEBI:30616"/>
        <dbReference type="ChEBI" id="CHEBI:43474"/>
        <dbReference type="ChEBI" id="CHEBI:57791"/>
        <dbReference type="ChEBI" id="CHEBI:83900"/>
        <dbReference type="ChEBI" id="CHEBI:83905"/>
        <dbReference type="ChEBI" id="CHEBI:456216"/>
        <dbReference type="EC" id="6.3.2.13"/>
    </reaction>
</comment>
<comment type="function">
    <text evidence="12">Catalyzes the addition of meso-diaminopimelic acid to the nucleotide precursor UDP-N-acetylmuramoyl-L-alanyl-D-glutamate (UMAG) in the biosynthesis of bacterial cell-wall peptidoglycan.</text>
</comment>
<comment type="cofactor">
    <cofactor evidence="12">
        <name>Mg(2+)</name>
        <dbReference type="ChEBI" id="CHEBI:18420"/>
    </cofactor>
</comment>
<feature type="binding site" evidence="12">
    <location>
        <begin position="412"/>
        <end position="415"/>
    </location>
    <ligand>
        <name>meso-2,6-diaminopimelate</name>
        <dbReference type="ChEBI" id="CHEBI:57791"/>
    </ligand>
</feature>
<evidence type="ECO:0000256" key="4">
    <source>
        <dbReference type="ARBA" id="ARBA00022598"/>
    </source>
</evidence>
<feature type="binding site" evidence="12">
    <location>
        <begin position="121"/>
        <end position="127"/>
    </location>
    <ligand>
        <name>ATP</name>
        <dbReference type="ChEBI" id="CHEBI:30616"/>
    </ligand>
</feature>
<dbReference type="EMBL" id="VIRV01000001">
    <property type="protein sequence ID" value="MBY0757918.1"/>
    <property type="molecule type" value="Genomic_DNA"/>
</dbReference>
<evidence type="ECO:0000259" key="16">
    <source>
        <dbReference type="Pfam" id="PF08245"/>
    </source>
</evidence>
<evidence type="ECO:0000259" key="15">
    <source>
        <dbReference type="Pfam" id="PF02875"/>
    </source>
</evidence>
<feature type="binding site" evidence="12">
    <location>
        <position position="468"/>
    </location>
    <ligand>
        <name>meso-2,6-diaminopimelate</name>
        <dbReference type="ChEBI" id="CHEBI:57791"/>
    </ligand>
</feature>
<dbReference type="Gene3D" id="3.90.190.20">
    <property type="entry name" value="Mur ligase, C-terminal domain"/>
    <property type="match status" value="1"/>
</dbReference>
<protein>
    <recommendedName>
        <fullName evidence="12">UDP-N-acetylmuramoyl-L-alanyl-D-glutamate--2,6-diaminopimelate ligase</fullName>
        <ecNumber evidence="12">6.3.2.13</ecNumber>
    </recommendedName>
    <alternativeName>
        <fullName evidence="12">Meso-A2pm-adding enzyme</fullName>
    </alternativeName>
    <alternativeName>
        <fullName evidence="12">Meso-diaminopimelate-adding enzyme</fullName>
    </alternativeName>
    <alternativeName>
        <fullName evidence="12">UDP-MurNAc-L-Ala-D-Glu:meso-diaminopimelate ligase</fullName>
    </alternativeName>
    <alternativeName>
        <fullName evidence="12">UDP-MurNAc-tripeptide synthetase</fullName>
    </alternativeName>
    <alternativeName>
        <fullName evidence="12">UDP-N-acetylmuramyl-tripeptide synthetase</fullName>
    </alternativeName>
</protein>
<dbReference type="SUPFAM" id="SSF53623">
    <property type="entry name" value="MurD-like peptide ligases, catalytic domain"/>
    <property type="match status" value="1"/>
</dbReference>
<feature type="binding site" evidence="12">
    <location>
        <position position="464"/>
    </location>
    <ligand>
        <name>meso-2,6-diaminopimelate</name>
        <dbReference type="ChEBI" id="CHEBI:57791"/>
    </ligand>
</feature>
<evidence type="ECO:0000256" key="12">
    <source>
        <dbReference type="HAMAP-Rule" id="MF_00208"/>
    </source>
</evidence>
<dbReference type="InterPro" id="IPR000713">
    <property type="entry name" value="Mur_ligase_N"/>
</dbReference>
<feature type="binding site" evidence="12">
    <location>
        <position position="388"/>
    </location>
    <ligand>
        <name>meso-2,6-diaminopimelate</name>
        <dbReference type="ChEBI" id="CHEBI:57791"/>
    </ligand>
</feature>
<feature type="binding site" evidence="12">
    <location>
        <position position="33"/>
    </location>
    <ligand>
        <name>UDP-N-acetyl-alpha-D-muramoyl-L-alanyl-D-glutamate</name>
        <dbReference type="ChEBI" id="CHEBI:83900"/>
    </ligand>
</feature>
<evidence type="ECO:0000256" key="6">
    <source>
        <dbReference type="ARBA" id="ARBA00022741"/>
    </source>
</evidence>
<evidence type="ECO:0000256" key="13">
    <source>
        <dbReference type="RuleBase" id="RU004135"/>
    </source>
</evidence>
<dbReference type="InterPro" id="IPR004101">
    <property type="entry name" value="Mur_ligase_C"/>
</dbReference>
<dbReference type="Gene3D" id="3.40.1390.10">
    <property type="entry name" value="MurE/MurF, N-terminal domain"/>
    <property type="match status" value="1"/>
</dbReference>
<dbReference type="NCBIfam" id="TIGR01085">
    <property type="entry name" value="murE"/>
    <property type="match status" value="1"/>
</dbReference>
<feature type="binding site" evidence="12">
    <location>
        <position position="198"/>
    </location>
    <ligand>
        <name>UDP-N-acetyl-alpha-D-muramoyl-L-alanyl-D-glutamate</name>
        <dbReference type="ChEBI" id="CHEBI:83900"/>
    </ligand>
</feature>
<dbReference type="InterPro" id="IPR018109">
    <property type="entry name" value="Folylpolyglutamate_synth_CS"/>
</dbReference>
<keyword evidence="18" id="KW-1185">Reference proteome</keyword>
<dbReference type="SUPFAM" id="SSF53244">
    <property type="entry name" value="MurD-like peptide ligases, peptide-binding domain"/>
    <property type="match status" value="1"/>
</dbReference>
<feature type="domain" description="Mur ligase central" evidence="16">
    <location>
        <begin position="119"/>
        <end position="318"/>
    </location>
</feature>